<organism evidence="3 4">
    <name type="scientific">Panaeolus cyanescens</name>
    <dbReference type="NCBI Taxonomy" id="181874"/>
    <lineage>
        <taxon>Eukaryota</taxon>
        <taxon>Fungi</taxon>
        <taxon>Dikarya</taxon>
        <taxon>Basidiomycota</taxon>
        <taxon>Agaricomycotina</taxon>
        <taxon>Agaricomycetes</taxon>
        <taxon>Agaricomycetidae</taxon>
        <taxon>Agaricales</taxon>
        <taxon>Agaricineae</taxon>
        <taxon>Galeropsidaceae</taxon>
        <taxon>Panaeolus</taxon>
    </lineage>
</organism>
<dbReference type="InterPro" id="IPR027417">
    <property type="entry name" value="P-loop_NTPase"/>
</dbReference>
<dbReference type="Proteomes" id="UP000284842">
    <property type="component" value="Unassembled WGS sequence"/>
</dbReference>
<dbReference type="PANTHER" id="PTHR10039:SF14">
    <property type="entry name" value="NACHT DOMAIN-CONTAINING PROTEIN"/>
    <property type="match status" value="1"/>
</dbReference>
<evidence type="ECO:0000259" key="2">
    <source>
        <dbReference type="Pfam" id="PF24883"/>
    </source>
</evidence>
<dbReference type="Pfam" id="PF24883">
    <property type="entry name" value="NPHP3_N"/>
    <property type="match status" value="3"/>
</dbReference>
<evidence type="ECO:0000313" key="3">
    <source>
        <dbReference type="EMBL" id="PPR06501.1"/>
    </source>
</evidence>
<keyword evidence="1" id="KW-0677">Repeat</keyword>
<protein>
    <recommendedName>
        <fullName evidence="2">Nephrocystin 3-like N-terminal domain-containing protein</fullName>
    </recommendedName>
</protein>
<feature type="domain" description="Nephrocystin 3-like N-terminal" evidence="2">
    <location>
        <begin position="83"/>
        <end position="246"/>
    </location>
</feature>
<dbReference type="STRING" id="181874.A0A409YU05"/>
<sequence length="2336" mass="263800">MGNSLSSGNNKILLNNSPVTINAPIFGPPQSLSPAFEKLYSKICASAFHNSDNYDETKCHEDTRVAILSLLEEWALSKTLNTQDGITPMIWLHGAAGVGKTAIAKSLAERLEALGKLSASFFFWMADPGRSDDTNLVSTLAFQLAQAIPPIRLYIEAVIASDPAIFDRTGKSQVDALIIKPLLLLRNHRPDIDVSSLPNVIIIDGLDECGGISEDRVRSQKRAFDILHALASHQSLFPFKILVISRDNNYISGFFKSPHSKDISRSILLEAGYVPISDIELYIEAQLNAIRVSHPDRHSLPAVWPKKNVTHLIASSTEGQFVIAAIAMRFIADVHRRPQDQLDIVLGAITSDFSRDNSKIFMPLYALYRQVIDSVIEESRKKAFEVVQFYIAHTSSSGYYSNMCMPDVERYLGINTAGGLWHCLRGFEAIFKLQCMQGPTGEEFRLQFRHSTFIDFLFDKQYAGDWFVDIGVVKEKFAMMDMAMFAAGPVEGKGWLREYYAENATAIWRNKWAKFPEYDAGLLFLQRSGRQAGAHVNSFMKLLNWNKSIVEAFCVFLEPKMKPYEEHGLLYTLLLSYAYDSTVPFDNGQPRPAFLDSTVVKQVDWSSKSYSQDLRACISSKLQRDDKLCAIDRHNLQLLDSPHDNPSVLWLLTMMPLFYSAEIARSEDQPMDPDYCLTRCPPMGKLSNNEALLRAKQIIQAEFGDETEPKLRNGFGERGKLSVLSNIYVSLAANREQRTVAYVNSDVEGLRPPTPPTEAEVILVQQSPQFHLLFTTSLDKNRRACGFECETAFMICEILGLNGIIQAFEKLYSKICATAFHNSDTYEETKCHPGTRVSILNLLEEWALSRTLNTQDGMTPMIWLHGAAGIGKTAIAKSLAERLEGLGRLSASFFFWMADPGRSDDRSLVATIAFQLARSIPPIRSYIEHAIASDPAIFDRTGKSQVDALILKPLRLLRDSNPDLDVHSLPNIIIIDGLDECGGRAQDRVHSQKRVLDILHLMASQQALFPFRFLVISREDGYIRGFFEESHMTELSRFLLLDDGFVPISDIELYIAAQFNAIKTSHPDKDALPKSPEVWPDKAVPRLMAVHMNGQFIMAATAMKFIADVHRRPNEQLGIVLNALESDFSESEENSNVFTPLFTLYRQVIDSVIEESRKVAFEVVLFHIAHIHISPSGFYSYIRVADVEKALRLPAGGLRHCIRGFEAIFGLQLVQGTTVEEHRLKFQHSTFIDFIFDRQYAGDWYVDLGAVKEKFATLDMAMFEKSKARSIEEQTYWFYCLCNALLPVVEIGWFKNHFAEAATTIWRNKWANFPKYDAGLLFLRRSGSQAGAHVYTLLRVLKWDKRLVASFCAFLEAKMKPYEEHALLYGLLLTYVYDSTIPLDNGQHMIDKEAAQEREAWSEDSYGCILRRSVSHDLRHAPYSNLRAIDHHNLRLLESPHDNPDTSWVLTIMPIFYSAELARSEAKPLDPACYGTRCPPLGNLPNNQALLRAVNIFQILAFDHLKWIQERRREERQVEPGVDSKATLHPNYEAQIMEREIGYGFGEGGGPITVLANIVISLVANREEGMLALLNSETYSRRNKRHLSRYFDWIQVVEGPPTTPPTERSEITNEGFEKLYNHICASAFHNSDEYDETKCHPGTRISILSLLEEWAVSKTLSSDDGITPMVWLHGAAGVGKTAIAKSFAERLEGIGRLAATFFFWRSDQGRSDDRNLVATLAYQLTQSIPAIRSYIEDAISSDPAIFSRTPTIQVDTLILKPLRLMRDIHPDLDVHALPNVLIIDALDECGGLNHKRVRSQKRAFDTLHALASNQSLFPFRILVLSRINQHIRMFFEGQGMKDMSRSILLEAGLVPISDIELYINAQFNAIKTSHPDKDSLPDIWPEKGTAMHIAESAQGQFIFAATVMAFIADSHHQPKEQLKIVLDAIVSDFSGRESTVFKPLYGVYRQVIDSVIEESRRAAFDVVSFHIAHTSLLGISTHIRIPFVEDLLGLPAGGLRHCLRDFEAIFGLELVEGKEREEVYRVRFKHSTFVDFVFDKAHAGDWYVDIAAVKEKYGMMDMAMFERCKASSIEDQTFWFYAICNALLPVSEQGSKEKNPAELATDEWRSRWANFPQYEAGLLFLQRSERWAGAQVALLLHVLRGDNGSGIAASFCSFLEMKMKPYEDDGLLYTLLLTHVYDTTIPIGRSQPWGIIPARTRSESQDGWTTESFCSFIRKYISAQLHDKVDLVAIDQNSTSLRLLDLPHDNPDISWLLTMMPLFYLVDFPGDSDPWGFSDPRPPLGNLPNDGALLRAAVVIGEIESHCSEPSPEDQLERFGSWCVCFFIDFYYNSSY</sequence>
<feature type="domain" description="Nephrocystin 3-like N-terminal" evidence="2">
    <location>
        <begin position="1663"/>
        <end position="1826"/>
    </location>
</feature>
<reference evidence="3 4" key="1">
    <citation type="journal article" date="2018" name="Evol. Lett.">
        <title>Horizontal gene cluster transfer increased hallucinogenic mushroom diversity.</title>
        <authorList>
            <person name="Reynolds H.T."/>
            <person name="Vijayakumar V."/>
            <person name="Gluck-Thaler E."/>
            <person name="Korotkin H.B."/>
            <person name="Matheny P.B."/>
            <person name="Slot J.C."/>
        </authorList>
    </citation>
    <scope>NUCLEOTIDE SEQUENCE [LARGE SCALE GENOMIC DNA]</scope>
    <source>
        <strain evidence="3 4">2629</strain>
    </source>
</reference>
<dbReference type="SUPFAM" id="SSF52540">
    <property type="entry name" value="P-loop containing nucleoside triphosphate hydrolases"/>
    <property type="match status" value="3"/>
</dbReference>
<dbReference type="PANTHER" id="PTHR10039">
    <property type="entry name" value="AMELOGENIN"/>
    <property type="match status" value="1"/>
</dbReference>
<keyword evidence="4" id="KW-1185">Reference proteome</keyword>
<dbReference type="OrthoDB" id="3068901at2759"/>
<dbReference type="InterPro" id="IPR056884">
    <property type="entry name" value="NPHP3-like_N"/>
</dbReference>
<evidence type="ECO:0000256" key="1">
    <source>
        <dbReference type="ARBA" id="ARBA00022737"/>
    </source>
</evidence>
<accession>A0A409YU05</accession>
<dbReference type="EMBL" id="NHTK01000636">
    <property type="protein sequence ID" value="PPR06501.1"/>
    <property type="molecule type" value="Genomic_DNA"/>
</dbReference>
<comment type="caution">
    <text evidence="3">The sequence shown here is derived from an EMBL/GenBank/DDBJ whole genome shotgun (WGS) entry which is preliminary data.</text>
</comment>
<feature type="domain" description="Nephrocystin 3-like N-terminal" evidence="2">
    <location>
        <begin position="855"/>
        <end position="1018"/>
    </location>
</feature>
<gene>
    <name evidence="3" type="ORF">CVT24_002665</name>
</gene>
<dbReference type="InParanoid" id="A0A409YU05"/>
<proteinExistence type="predicted"/>
<dbReference type="Gene3D" id="3.40.50.300">
    <property type="entry name" value="P-loop containing nucleotide triphosphate hydrolases"/>
    <property type="match status" value="3"/>
</dbReference>
<name>A0A409YU05_9AGAR</name>
<evidence type="ECO:0000313" key="4">
    <source>
        <dbReference type="Proteomes" id="UP000284842"/>
    </source>
</evidence>